<comment type="similarity">
    <text evidence="4">Belongs to the peptidase M29 family.</text>
</comment>
<evidence type="ECO:0000256" key="4">
    <source>
        <dbReference type="ARBA" id="ARBA00008236"/>
    </source>
</evidence>
<evidence type="ECO:0000313" key="11">
    <source>
        <dbReference type="Proteomes" id="UP000192906"/>
    </source>
</evidence>
<dbReference type="GO" id="GO:0008237">
    <property type="term" value="F:metallopeptidase activity"/>
    <property type="evidence" value="ECO:0007669"/>
    <property type="project" value="UniProtKB-KW"/>
</dbReference>
<evidence type="ECO:0000256" key="9">
    <source>
        <dbReference type="ARBA" id="ARBA00023049"/>
    </source>
</evidence>
<dbReference type="RefSeq" id="WP_085096600.1">
    <property type="nucleotide sequence ID" value="NZ_FWZU01000001.1"/>
</dbReference>
<name>A0A1X7C0L3_9BACT</name>
<dbReference type="InterPro" id="IPR052170">
    <property type="entry name" value="M29_Exopeptidase"/>
</dbReference>
<dbReference type="Gene3D" id="3.40.1830.10">
    <property type="entry name" value="Thermophilic metalloprotease (M29)"/>
    <property type="match status" value="1"/>
</dbReference>
<proteinExistence type="inferred from homology"/>
<dbReference type="Proteomes" id="UP000192906">
    <property type="component" value="Unassembled WGS sequence"/>
</dbReference>
<keyword evidence="6" id="KW-0645">Protease</keyword>
<dbReference type="OrthoDB" id="9803993at2"/>
<accession>A0A1X7C0L3</accession>
<dbReference type="GO" id="GO:0006508">
    <property type="term" value="P:proteolysis"/>
    <property type="evidence" value="ECO:0007669"/>
    <property type="project" value="UniProtKB-KW"/>
</dbReference>
<comment type="cofactor">
    <cofactor evidence="1">
        <name>Co(2+)</name>
        <dbReference type="ChEBI" id="CHEBI:48828"/>
    </cofactor>
</comment>
<evidence type="ECO:0000256" key="8">
    <source>
        <dbReference type="ARBA" id="ARBA00022801"/>
    </source>
</evidence>
<keyword evidence="8" id="KW-0378">Hydrolase</keyword>
<comment type="cofactor">
    <cofactor evidence="3">
        <name>Zn(2+)</name>
        <dbReference type="ChEBI" id="CHEBI:29105"/>
    </cofactor>
</comment>
<keyword evidence="7" id="KW-0479">Metal-binding</keyword>
<dbReference type="PANTHER" id="PTHR34448">
    <property type="entry name" value="AMINOPEPTIDASE"/>
    <property type="match status" value="1"/>
</dbReference>
<evidence type="ECO:0000256" key="2">
    <source>
        <dbReference type="ARBA" id="ARBA00001946"/>
    </source>
</evidence>
<dbReference type="PANTHER" id="PTHR34448:SF1">
    <property type="entry name" value="BLL6088 PROTEIN"/>
    <property type="match status" value="1"/>
</dbReference>
<dbReference type="GO" id="GO:0004177">
    <property type="term" value="F:aminopeptidase activity"/>
    <property type="evidence" value="ECO:0007669"/>
    <property type="project" value="UniProtKB-KW"/>
</dbReference>
<dbReference type="Pfam" id="PF02073">
    <property type="entry name" value="Peptidase_M29"/>
    <property type="match status" value="1"/>
</dbReference>
<organism evidence="10 11">
    <name type="scientific">Desulfovibrio gilichinskyi</name>
    <dbReference type="NCBI Taxonomy" id="1519643"/>
    <lineage>
        <taxon>Bacteria</taxon>
        <taxon>Pseudomonadati</taxon>
        <taxon>Thermodesulfobacteriota</taxon>
        <taxon>Desulfovibrionia</taxon>
        <taxon>Desulfovibrionales</taxon>
        <taxon>Desulfovibrionaceae</taxon>
        <taxon>Desulfovibrio</taxon>
    </lineage>
</organism>
<evidence type="ECO:0000256" key="6">
    <source>
        <dbReference type="ARBA" id="ARBA00022670"/>
    </source>
</evidence>
<keyword evidence="11" id="KW-1185">Reference proteome</keyword>
<protein>
    <submittedName>
        <fullName evidence="10">Aminopeptidase</fullName>
    </submittedName>
</protein>
<keyword evidence="5 10" id="KW-0031">Aminopeptidase</keyword>
<comment type="cofactor">
    <cofactor evidence="2">
        <name>Mg(2+)</name>
        <dbReference type="ChEBI" id="CHEBI:18420"/>
    </cofactor>
</comment>
<evidence type="ECO:0000313" key="10">
    <source>
        <dbReference type="EMBL" id="SME87792.1"/>
    </source>
</evidence>
<dbReference type="SUPFAM" id="SSF144052">
    <property type="entry name" value="Thermophilic metalloprotease-like"/>
    <property type="match status" value="1"/>
</dbReference>
<dbReference type="AlphaFoldDB" id="A0A1X7C0L3"/>
<gene>
    <name evidence="10" type="ORF">SAMN06295933_0038</name>
</gene>
<keyword evidence="9" id="KW-0482">Metalloprotease</keyword>
<evidence type="ECO:0000256" key="1">
    <source>
        <dbReference type="ARBA" id="ARBA00001941"/>
    </source>
</evidence>
<sequence>MLTEKQLEKYVEALWWGLTTARTKPYEKGDVIMIRYEAEALPLAELVFKKLIDEGMNPVPRLSLTPSMEKSFYGSGNDDQITFITPGDEELNKKLNGLIALLAPSSLTHLADVDPSRIGKSAVARKFIRDIMEVREQEGELGWTLCSYPTKAMAESAGLSIEEFSAQIVKACYLDDEDPAARWNDVFNKATEVKDWLNGLDIESYHIVSDGMDLTVLHGEMRQWIGVSGHNIPSFELFISPDWRGTTGVFYADQPSFRSGNYVEGVKLTFENGIVTDISAKQGEEFVKKQLAMDPGASRLGEFSLTDRRFSRIDKFMANTLYDENYGGEFGNSHVAVGASYADTYAGDQTKLNAELKEKLGYNTSALHWDLVNTLDKTVYAKLKDGREVIIYAKGEFQL</sequence>
<dbReference type="InterPro" id="IPR035097">
    <property type="entry name" value="M29_N-terminal"/>
</dbReference>
<evidence type="ECO:0000256" key="5">
    <source>
        <dbReference type="ARBA" id="ARBA00022438"/>
    </source>
</evidence>
<reference evidence="11" key="1">
    <citation type="submission" date="2017-04" db="EMBL/GenBank/DDBJ databases">
        <authorList>
            <person name="Varghese N."/>
            <person name="Submissions S."/>
        </authorList>
    </citation>
    <scope>NUCLEOTIDE SEQUENCE [LARGE SCALE GENOMIC DNA]</scope>
    <source>
        <strain evidence="11">K3S</strain>
    </source>
</reference>
<dbReference type="InterPro" id="IPR000787">
    <property type="entry name" value="Peptidase_M29"/>
</dbReference>
<evidence type="ECO:0000256" key="7">
    <source>
        <dbReference type="ARBA" id="ARBA00022723"/>
    </source>
</evidence>
<dbReference type="GO" id="GO:0046872">
    <property type="term" value="F:metal ion binding"/>
    <property type="evidence" value="ECO:0007669"/>
    <property type="project" value="UniProtKB-KW"/>
</dbReference>
<dbReference type="EMBL" id="FWZU01000001">
    <property type="protein sequence ID" value="SME87792.1"/>
    <property type="molecule type" value="Genomic_DNA"/>
</dbReference>
<dbReference type="STRING" id="1519643.SAMN06295933_0038"/>
<evidence type="ECO:0000256" key="3">
    <source>
        <dbReference type="ARBA" id="ARBA00001947"/>
    </source>
</evidence>